<accession>A0ABR0D041</accession>
<dbReference type="Gene3D" id="3.40.50.620">
    <property type="entry name" value="HUPs"/>
    <property type="match status" value="1"/>
</dbReference>
<reference evidence="13 14" key="1">
    <citation type="journal article" date="2023" name="bioRxiv">
        <title>Genome report: Whole genome sequence and annotation of Penstemon davidsonii.</title>
        <authorList>
            <person name="Ostevik K.L."/>
            <person name="Alabady M."/>
            <person name="Zhang M."/>
            <person name="Rausher M.D."/>
        </authorList>
    </citation>
    <scope>NUCLEOTIDE SEQUENCE [LARGE SCALE GENOMIC DNA]</scope>
    <source>
        <strain evidence="13">DNT005</strain>
        <tissue evidence="13">Whole leaf</tissue>
    </source>
</reference>
<gene>
    <name evidence="13" type="ORF">RD792_009749</name>
</gene>
<dbReference type="Gene3D" id="2.40.50.140">
    <property type="entry name" value="Nucleic acid-binding proteins"/>
    <property type="match status" value="1"/>
</dbReference>
<dbReference type="CDD" id="cd07957">
    <property type="entry name" value="Anticodon_Ia_Met"/>
    <property type="match status" value="1"/>
</dbReference>
<evidence type="ECO:0000256" key="5">
    <source>
        <dbReference type="ARBA" id="ARBA00022884"/>
    </source>
</evidence>
<dbReference type="SUPFAM" id="SSF47323">
    <property type="entry name" value="Anticodon-binding domain of a subclass of class I aminoacyl-tRNA synthetases"/>
    <property type="match status" value="1"/>
</dbReference>
<dbReference type="NCBIfam" id="TIGR00398">
    <property type="entry name" value="metG"/>
    <property type="match status" value="1"/>
</dbReference>
<evidence type="ECO:0000313" key="13">
    <source>
        <dbReference type="EMBL" id="KAK4482585.1"/>
    </source>
</evidence>
<dbReference type="InterPro" id="IPR058210">
    <property type="entry name" value="SACS/Nov_dom"/>
</dbReference>
<protein>
    <recommendedName>
        <fullName evidence="8">Methionyl-tRNA synthetase</fullName>
    </recommendedName>
</protein>
<keyword evidence="3" id="KW-0547">Nucleotide-binding</keyword>
<evidence type="ECO:0000256" key="4">
    <source>
        <dbReference type="ARBA" id="ARBA00022840"/>
    </source>
</evidence>
<proteinExistence type="predicted"/>
<dbReference type="Pfam" id="PF25794">
    <property type="entry name" value="SACS"/>
    <property type="match status" value="1"/>
</dbReference>
<dbReference type="InterPro" id="IPR014729">
    <property type="entry name" value="Rossmann-like_a/b/a_fold"/>
</dbReference>
<dbReference type="InterPro" id="IPR052957">
    <property type="entry name" value="Auxin_embryo_med"/>
</dbReference>
<name>A0ABR0D041_9LAMI</name>
<dbReference type="PANTHER" id="PTHR32387:SF0">
    <property type="entry name" value="PROTEIN NO VEIN"/>
    <property type="match status" value="1"/>
</dbReference>
<keyword evidence="5 10" id="KW-0694">RNA-binding</keyword>
<comment type="caution">
    <text evidence="13">The sequence shown here is derived from an EMBL/GenBank/DDBJ whole genome shotgun (WGS) entry which is preliminary data.</text>
</comment>
<dbReference type="InterPro" id="IPR002547">
    <property type="entry name" value="tRNA-bd_dom"/>
</dbReference>
<evidence type="ECO:0000256" key="2">
    <source>
        <dbReference type="ARBA" id="ARBA00022598"/>
    </source>
</evidence>
<dbReference type="InterPro" id="IPR014758">
    <property type="entry name" value="Met-tRNA_synth"/>
</dbReference>
<keyword evidence="1 10" id="KW-0820">tRNA-binding</keyword>
<dbReference type="Pfam" id="PF01588">
    <property type="entry name" value="tRNA_bind"/>
    <property type="match status" value="1"/>
</dbReference>
<evidence type="ECO:0000259" key="12">
    <source>
        <dbReference type="PROSITE" id="PS50886"/>
    </source>
</evidence>
<dbReference type="SUPFAM" id="SSF57770">
    <property type="entry name" value="Methionyl-tRNA synthetase (MetRS), Zn-domain"/>
    <property type="match status" value="1"/>
</dbReference>
<keyword evidence="14" id="KW-1185">Reference proteome</keyword>
<dbReference type="SUPFAM" id="SSF50249">
    <property type="entry name" value="Nucleic acid-binding proteins"/>
    <property type="match status" value="1"/>
</dbReference>
<dbReference type="InterPro" id="IPR036890">
    <property type="entry name" value="HATPase_C_sf"/>
</dbReference>
<dbReference type="PROSITE" id="PS50886">
    <property type="entry name" value="TRBD"/>
    <property type="match status" value="1"/>
</dbReference>
<evidence type="ECO:0000256" key="6">
    <source>
        <dbReference type="ARBA" id="ARBA00022917"/>
    </source>
</evidence>
<dbReference type="Gene3D" id="1.10.730.10">
    <property type="entry name" value="Isoleucyl-tRNA Synthetase, Domain 1"/>
    <property type="match status" value="1"/>
</dbReference>
<evidence type="ECO:0000256" key="10">
    <source>
        <dbReference type="PROSITE-ProRule" id="PRU00209"/>
    </source>
</evidence>
<feature type="compositionally biased region" description="Basic and acidic residues" evidence="11">
    <location>
        <begin position="364"/>
        <end position="375"/>
    </location>
</feature>
<dbReference type="InterPro" id="IPR012340">
    <property type="entry name" value="NA-bd_OB-fold"/>
</dbReference>
<dbReference type="SUPFAM" id="SSF55874">
    <property type="entry name" value="ATPase domain of HSP90 chaperone/DNA topoisomerase II/histidine kinase"/>
    <property type="match status" value="1"/>
</dbReference>
<dbReference type="InterPro" id="IPR015413">
    <property type="entry name" value="Methionyl/Leucyl_tRNA_Synth"/>
</dbReference>
<dbReference type="InterPro" id="IPR009080">
    <property type="entry name" value="tRNAsynth_Ia_anticodon-bd"/>
</dbReference>
<feature type="region of interest" description="Disordered" evidence="11">
    <location>
        <begin position="354"/>
        <end position="455"/>
    </location>
</feature>
<comment type="catalytic activity">
    <reaction evidence="9">
        <text>tRNA(Met) + L-methionine + ATP = L-methionyl-tRNA(Met) + AMP + diphosphate</text>
        <dbReference type="Rhea" id="RHEA:13481"/>
        <dbReference type="Rhea" id="RHEA-COMP:9667"/>
        <dbReference type="Rhea" id="RHEA-COMP:9698"/>
        <dbReference type="ChEBI" id="CHEBI:30616"/>
        <dbReference type="ChEBI" id="CHEBI:33019"/>
        <dbReference type="ChEBI" id="CHEBI:57844"/>
        <dbReference type="ChEBI" id="CHEBI:78442"/>
        <dbReference type="ChEBI" id="CHEBI:78530"/>
        <dbReference type="ChEBI" id="CHEBI:456215"/>
        <dbReference type="EC" id="6.1.1.10"/>
    </reaction>
</comment>
<evidence type="ECO:0000256" key="8">
    <source>
        <dbReference type="ARBA" id="ARBA00030904"/>
    </source>
</evidence>
<sequence length="2656" mass="300077">MYGEKAPFFPGGGGRGTAQPSQQQQQQQQIQLNHNLFPNPNNLFFPYQNPVLFPHLNPFLQNSGNFPQFQHQLPNNSFNNNNFQNNNDNNIKFPQQPVKLQNETIEKLDKAVRKARLDFLTSKENVSAWKVSQAALLMVKAESWESLGFQMQQVPSLSRLLVTEGKINAFIHCFVAVRRITSLYDLEIAICESEGIERFEELELGPLLRHPLVVHYFAVTFDMTEVYKIRTEDIISYLFEFMETHSQKEVKVDLFMDFISMKQSVSGSEKLCVRIQNFGMYINQIKQARQSDDIVSKKCFEKMRTKAVKRSDNRPLYAQKKQLDEKFTVISQRIKSFSSENTQFCGKHIRFVSSSSEHDDSDDNEFKDNQDDKNSGSKCSLPLSNVKSDRVSSCPYPSATEEMTRLGLKSEAYSSPNTPDGGLRCNMENELSERKRRTENVTSSSSAPHKRPKRDRFAIHVKHKGRVSRDINDHVLSIESLTMFATTWKEACCVNNADEVLDRMLQFYNVTKKKKVKALFTKYPFVGLLNAAVSCIKIGIWDNKNDNVLAISQQGVDSQKIKSSADPINIDVEQAEEGVAVSAHKILHKKDVTVEDIMKKLSGYFEEELLSYKNHSQENKFSLLMKLCEGQYWLIEQYSINEFESLGYGKYFLFLEKYIYLLPYALQKCLMGGINEDVSLEARLLPLQLDVLLSQTFNSLRENELINLQTISELLSKQFPLVCFKLLKSDQMENFAKYISEKRCNLTSNCVLFSTPLLRLNCKRYSLAQNDKELEEDSGVNYNNGPREGMTGTVTTKDAIEVLLKAPMLTDLNLWSHWDLLFAPSLGSIVEWLFKEVNTKELLCLVINDGKVIRLDHSATMDSFLKVFIQGSAFETAVELLSLFALYGGEQNVPLSLLKCHARQAFEVIISNSSEMESHDKNWLMHGKPSYDQFGRNTSSNLGIKLSNDKNILSKAVPVTSRFILDCLSYLPIEFCSFAADVLISGLQSFVKGVPSAILTECKQIEQRIILHEVGMSLGLVDWVNDYHSFLSSVTTGFSPSSSCLDVVTSKLNPSSMIVQDVLNQHPSSETNYNDVKCKGINGGAKAEVSASGSTSNSEKLPVLDIHTDNDASRVIESIRKEEFGLDHSLSATENKMLEKQHARLGRALHCLSQELYSQDSHFLLELVQNADDNIYPENVEPTLTFILQEKGIIVLNNEKGFLANNIRALCDVGNSTKKGHNAGYIGKKGIGFKSVFRVTDAPEIHSNGFHIKFDISQGQIGFVLPTIVPSCDIDMYSRLASADADRMDQNSWNTCIVLPFRTNLTESFSMNNIASMFSDLHPSLLLFLHRLQCIRFRNLLDNSLLVMRKEVLGDGIVQVSLGNEKMTWFLVSKKLQDDVIRSDVQRTEISIAFTLQEIDGGYIPILDQQPVFAFLPLRTYGLRFILQGDFVLPSSREEVDGNSPWNQWLLSEFPDLFVSAERSFCDLPCYRGCVGKAVTTFMSFIPLVGEVHGFFSSLPRMIISKLRMSNCLVLDSDVKEWVPPCRVLRNWTEQTRSLLPDSLLREHLGLGLLNREIVLSDPLARALGVEDYGPKLLLRIISSLCRSENGLRSMGLTWLSSWLSAIYLMSSHSFNEASLCFGRDSDFMSDLQRIPFIPLSNGKFGSVDEDTIWLHSDAVDQGIDEYVLEAFQELYSKLRIVSPNLLAAASVESSISDTTIVENVTRMLFKVGVHRLSAHEIVKMHVLPAISNDRNAIGQENLMIEYLSFAMFHLQSSCTNCSIERDDIMMELREKALILTNYGYKRSNEESIHFNREYKNPVDVHKLISALDVKWHEVSTTYLKHPITKSLGDGVLKWRKFFQDLGITDFVQIVQTEKKVAEMSFVDLKDIICGKDMISVDSVAKTWDSKELFSIVSGISSRDDRKNSLYLMEILDSLWDDYFTDKLTGNCIDSTGKCKLFKSSIISIFQDVPWIVSNIDNKLHYPKDLFQDCVAVNSILGISAPYSIPKLYCDTCNRFLADRLVEGNCPTPGCNYDSARGDQCEKCGKLLNPTELLEPKCKVCRNTPRIRDTNHMFLELPLLKDKLEEYIRSMSVAGGWSQNAIHATNAWLREGLRPRCITRDLKWGVPVPHERFTDKVFYVWFDAPIGYVSITACHTPEWEKWWKNPENVELYQFMGKDNVPFHTVMFPSTLLGADQNWTLMKTISVTEYLNYEAGKFSKSKGVGVFGNDVQDTNIPVEVWRYYLLTNRPEVSDTLFTWVDLQSKLNGELLSNLGNFINRVLTFIAKDPGLGYGSVIPDAEGADSHLLTKAFGEKVGDYVEQYVDAMEQVKLKQGLKIAMAISGEGNAYLQESQFWKLYKEDQASCSLVMKTAAGLVYLLACLLEPFMPSFSLEVLKQLNLPIETQFSLSDENGDVERAKRPWEILPAGHKIGIPAPLFRELKDDEVESYRNKFAGSQADRIVKAEAESKKIAEKLKETKISDGSTSKKDRTKKPAEAKPKVSAPAEAEITISRLDIRVGLIRKAQKHPDADSLYVEEIDVGEPQPRIVVSGLVNYIPLEEMQDRKVCVLCNLKPATMRGIKSQAMVLAASNSDHTKVELVEPPEGANIGERVTFPGFEGLPDAVLNPKKKVWETLQVDLHTNKELVACYKDLPLTTSAGVCKVSSISEGTIR</sequence>
<keyword evidence="6" id="KW-0648">Protein biosynthesis</keyword>
<evidence type="ECO:0000313" key="14">
    <source>
        <dbReference type="Proteomes" id="UP001291926"/>
    </source>
</evidence>
<dbReference type="NCBIfam" id="NF047352">
    <property type="entry name" value="P_loop_sacsin"/>
    <property type="match status" value="1"/>
</dbReference>
<evidence type="ECO:0000256" key="9">
    <source>
        <dbReference type="ARBA" id="ARBA00047364"/>
    </source>
</evidence>
<dbReference type="EMBL" id="JAYDYQ010002534">
    <property type="protein sequence ID" value="KAK4482585.1"/>
    <property type="molecule type" value="Genomic_DNA"/>
</dbReference>
<organism evidence="13 14">
    <name type="scientific">Penstemon davidsonii</name>
    <dbReference type="NCBI Taxonomy" id="160366"/>
    <lineage>
        <taxon>Eukaryota</taxon>
        <taxon>Viridiplantae</taxon>
        <taxon>Streptophyta</taxon>
        <taxon>Embryophyta</taxon>
        <taxon>Tracheophyta</taxon>
        <taxon>Spermatophyta</taxon>
        <taxon>Magnoliopsida</taxon>
        <taxon>eudicotyledons</taxon>
        <taxon>Gunneridae</taxon>
        <taxon>Pentapetalae</taxon>
        <taxon>asterids</taxon>
        <taxon>lamiids</taxon>
        <taxon>Lamiales</taxon>
        <taxon>Plantaginaceae</taxon>
        <taxon>Cheloneae</taxon>
        <taxon>Penstemon</taxon>
    </lineage>
</organism>
<feature type="domain" description="TRNA-binding" evidence="12">
    <location>
        <begin position="2494"/>
        <end position="2597"/>
    </location>
</feature>
<evidence type="ECO:0000256" key="3">
    <source>
        <dbReference type="ARBA" id="ARBA00022741"/>
    </source>
</evidence>
<dbReference type="CDD" id="cd02799">
    <property type="entry name" value="tRNA_bind_EMAP-II_like"/>
    <property type="match status" value="1"/>
</dbReference>
<dbReference type="Gene3D" id="3.30.565.10">
    <property type="entry name" value="Histidine kinase-like ATPase, C-terminal domain"/>
    <property type="match status" value="1"/>
</dbReference>
<evidence type="ECO:0000256" key="11">
    <source>
        <dbReference type="SAM" id="MobiDB-lite"/>
    </source>
</evidence>
<dbReference type="Proteomes" id="UP001291926">
    <property type="component" value="Unassembled WGS sequence"/>
</dbReference>
<evidence type="ECO:0000256" key="7">
    <source>
        <dbReference type="ARBA" id="ARBA00023146"/>
    </source>
</evidence>
<dbReference type="SUPFAM" id="SSF52374">
    <property type="entry name" value="Nucleotidylyl transferase"/>
    <property type="match status" value="1"/>
</dbReference>
<feature type="compositionally biased region" description="Basic and acidic residues" evidence="11">
    <location>
        <begin position="2459"/>
        <end position="2483"/>
    </location>
</feature>
<dbReference type="InterPro" id="IPR029038">
    <property type="entry name" value="MetRS_Zn"/>
</dbReference>
<feature type="compositionally biased region" description="Polar residues" evidence="11">
    <location>
        <begin position="376"/>
        <end position="386"/>
    </location>
</feature>
<keyword evidence="2" id="KW-0436">Ligase</keyword>
<dbReference type="Pfam" id="PF19303">
    <property type="entry name" value="Anticodon_3"/>
    <property type="match status" value="1"/>
</dbReference>
<evidence type="ECO:0000256" key="1">
    <source>
        <dbReference type="ARBA" id="ARBA00022555"/>
    </source>
</evidence>
<dbReference type="PANTHER" id="PTHR32387">
    <property type="entry name" value="WU:FJ29H11"/>
    <property type="match status" value="1"/>
</dbReference>
<dbReference type="InterPro" id="IPR041872">
    <property type="entry name" value="Anticodon_Met"/>
</dbReference>
<feature type="region of interest" description="Disordered" evidence="11">
    <location>
        <begin position="1"/>
        <end position="27"/>
    </location>
</feature>
<feature type="region of interest" description="Disordered" evidence="11">
    <location>
        <begin position="2459"/>
        <end position="2488"/>
    </location>
</feature>
<keyword evidence="4" id="KW-0067">ATP-binding</keyword>
<keyword evidence="7" id="KW-0030">Aminoacyl-tRNA synthetase</keyword>
<dbReference type="Pfam" id="PF09334">
    <property type="entry name" value="tRNA-synt_1g"/>
    <property type="match status" value="1"/>
</dbReference>
<dbReference type="Gene3D" id="2.20.28.20">
    <property type="entry name" value="Methionyl-tRNA synthetase, Zn-domain"/>
    <property type="match status" value="1"/>
</dbReference>